<feature type="region of interest" description="Disordered" evidence="1">
    <location>
        <begin position="1"/>
        <end position="23"/>
    </location>
</feature>
<proteinExistence type="predicted"/>
<dbReference type="RefSeq" id="XP_056787308.1">
    <property type="nucleotide sequence ID" value="XM_056937443.1"/>
</dbReference>
<evidence type="ECO:0000313" key="2">
    <source>
        <dbReference type="EMBL" id="KAJ5475555.1"/>
    </source>
</evidence>
<evidence type="ECO:0000313" key="3">
    <source>
        <dbReference type="Proteomes" id="UP001148312"/>
    </source>
</evidence>
<dbReference type="Proteomes" id="UP001148312">
    <property type="component" value="Unassembled WGS sequence"/>
</dbReference>
<feature type="compositionally biased region" description="Basic residues" evidence="1">
    <location>
        <begin position="8"/>
        <end position="18"/>
    </location>
</feature>
<reference evidence="2" key="1">
    <citation type="submission" date="2022-12" db="EMBL/GenBank/DDBJ databases">
        <authorList>
            <person name="Petersen C."/>
        </authorList>
    </citation>
    <scope>NUCLEOTIDE SEQUENCE</scope>
    <source>
        <strain evidence="2">IBT 30728</strain>
    </source>
</reference>
<gene>
    <name evidence="2" type="ORF">N7539_007842</name>
</gene>
<comment type="caution">
    <text evidence="2">The sequence shown here is derived from an EMBL/GenBank/DDBJ whole genome shotgun (WGS) entry which is preliminary data.</text>
</comment>
<sequence length="139" mass="15319">MAFIKVNRQARKNPHRGRRVDAQPRREIERVLKTSAEGLQGLSFHASDYYYTQSLRRAGWAHIGDHPAGTNTYAEDPEQFWFGDGASILNAHGDGDVAVAASRGSGMKILGLARIAGFTLPETQTREASAHLSRSSLER</sequence>
<dbReference type="EMBL" id="JAPWDQ010000011">
    <property type="protein sequence ID" value="KAJ5475555.1"/>
    <property type="molecule type" value="Genomic_DNA"/>
</dbReference>
<organism evidence="2 3">
    <name type="scientific">Penicillium diatomitis</name>
    <dbReference type="NCBI Taxonomy" id="2819901"/>
    <lineage>
        <taxon>Eukaryota</taxon>
        <taxon>Fungi</taxon>
        <taxon>Dikarya</taxon>
        <taxon>Ascomycota</taxon>
        <taxon>Pezizomycotina</taxon>
        <taxon>Eurotiomycetes</taxon>
        <taxon>Eurotiomycetidae</taxon>
        <taxon>Eurotiales</taxon>
        <taxon>Aspergillaceae</taxon>
        <taxon>Penicillium</taxon>
    </lineage>
</organism>
<dbReference type="GeneID" id="81627692"/>
<reference evidence="2" key="2">
    <citation type="journal article" date="2023" name="IMA Fungus">
        <title>Comparative genomic study of the Penicillium genus elucidates a diverse pangenome and 15 lateral gene transfer events.</title>
        <authorList>
            <person name="Petersen C."/>
            <person name="Sorensen T."/>
            <person name="Nielsen M.R."/>
            <person name="Sondergaard T.E."/>
            <person name="Sorensen J.L."/>
            <person name="Fitzpatrick D.A."/>
            <person name="Frisvad J.C."/>
            <person name="Nielsen K.L."/>
        </authorList>
    </citation>
    <scope>NUCLEOTIDE SEQUENCE</scope>
    <source>
        <strain evidence="2">IBT 30728</strain>
    </source>
</reference>
<name>A0A9X0BNC1_9EURO</name>
<evidence type="ECO:0000256" key="1">
    <source>
        <dbReference type="SAM" id="MobiDB-lite"/>
    </source>
</evidence>
<dbReference type="AlphaFoldDB" id="A0A9X0BNC1"/>
<keyword evidence="3" id="KW-1185">Reference proteome</keyword>
<accession>A0A9X0BNC1</accession>
<protein>
    <submittedName>
        <fullName evidence="2">Uncharacterized protein</fullName>
    </submittedName>
</protein>